<dbReference type="AlphaFoldDB" id="A0A0K8J368"/>
<dbReference type="PROSITE" id="PS50994">
    <property type="entry name" value="INTEGRASE"/>
    <property type="match status" value="1"/>
</dbReference>
<keyword evidence="2" id="KW-0815">Transposition</keyword>
<dbReference type="InterPro" id="IPR036397">
    <property type="entry name" value="RNaseH_sf"/>
</dbReference>
<dbReference type="InterPro" id="IPR047930">
    <property type="entry name" value="Transpos_IS6"/>
</dbReference>
<keyword evidence="3" id="KW-0238">DNA-binding</keyword>
<dbReference type="InterPro" id="IPR052183">
    <property type="entry name" value="IS_Transposase"/>
</dbReference>
<comment type="function">
    <text evidence="1">Involved in the transposition of the insertion sequence.</text>
</comment>
<dbReference type="PANTHER" id="PTHR35528">
    <property type="entry name" value="BLL1675 PROTEIN"/>
    <property type="match status" value="1"/>
</dbReference>
<dbReference type="SUPFAM" id="SSF53098">
    <property type="entry name" value="Ribonuclease H-like"/>
    <property type="match status" value="1"/>
</dbReference>
<accession>A0A0K8J368</accession>
<dbReference type="PANTHER" id="PTHR35528:SF3">
    <property type="entry name" value="BLL1675 PROTEIN"/>
    <property type="match status" value="1"/>
</dbReference>
<evidence type="ECO:0000313" key="7">
    <source>
        <dbReference type="Proteomes" id="UP000196053"/>
    </source>
</evidence>
<dbReference type="GO" id="GO:0006313">
    <property type="term" value="P:DNA transposition"/>
    <property type="evidence" value="ECO:0007669"/>
    <property type="project" value="InterPro"/>
</dbReference>
<dbReference type="EMBL" id="LN879430">
    <property type="protein sequence ID" value="CUH91930.1"/>
    <property type="molecule type" value="Genomic_DNA"/>
</dbReference>
<dbReference type="NCBIfam" id="NF033587">
    <property type="entry name" value="transpos_IS6"/>
    <property type="match status" value="1"/>
</dbReference>
<dbReference type="Gene3D" id="3.30.420.10">
    <property type="entry name" value="Ribonuclease H-like superfamily/Ribonuclease H"/>
    <property type="match status" value="1"/>
</dbReference>
<dbReference type="GO" id="GO:0003677">
    <property type="term" value="F:DNA binding"/>
    <property type="evidence" value="ECO:0007669"/>
    <property type="project" value="UniProtKB-KW"/>
</dbReference>
<dbReference type="RefSeq" id="WP_058257353.1">
    <property type="nucleotide sequence ID" value="NZ_LN879430.1"/>
</dbReference>
<dbReference type="Pfam" id="PF13610">
    <property type="entry name" value="DDE_Tnp_IS240"/>
    <property type="match status" value="1"/>
</dbReference>
<dbReference type="Proteomes" id="UP000196053">
    <property type="component" value="Chromosome I"/>
</dbReference>
<keyword evidence="7" id="KW-1185">Reference proteome</keyword>
<organism evidence="6 7">
    <name type="scientific">Herbinix luporum</name>
    <dbReference type="NCBI Taxonomy" id="1679721"/>
    <lineage>
        <taxon>Bacteria</taxon>
        <taxon>Bacillati</taxon>
        <taxon>Bacillota</taxon>
        <taxon>Clostridia</taxon>
        <taxon>Lachnospirales</taxon>
        <taxon>Lachnospiraceae</taxon>
        <taxon>Herbinix</taxon>
    </lineage>
</organism>
<evidence type="ECO:0000256" key="2">
    <source>
        <dbReference type="ARBA" id="ARBA00022578"/>
    </source>
</evidence>
<sequence length="349" mass="41124">MAIIPLNVVCPRCFSKNLYRFGKDNEGFQKYQCKQCKRQFAPDNPSFNMRSRRQRKYPDCPACGKSTFLHHDYTYYSNFRCSDKKCNHSFKVPKLINVKLPSSEFKPQNFSFKGMRHPLFIVLCALNYYFCDNSTTRKVAQTLYMVHQVKVSHVTISKWVKRFAPIFKMIADDRLSKINLCDSDEWHFDETYIKISGKDYYLWLALDAETRLVLDFHLSPNRDSNSAHALLANCRRKFGQPRYAVISDRYYAYQQPASLFFPQVEHIRVEDFDDLINNNVLEAFNGQFKAWYKPKRGFNSFESANRIIATYIFFYNFIRPHSSLNGLTPAQVAGIEYSEKERLFWLLVA</sequence>
<dbReference type="InterPro" id="IPR003220">
    <property type="entry name" value="InsA_N_dom_Znf"/>
</dbReference>
<dbReference type="InterPro" id="IPR032874">
    <property type="entry name" value="DDE_dom"/>
</dbReference>
<keyword evidence="4" id="KW-0233">DNA recombination</keyword>
<protein>
    <recommendedName>
        <fullName evidence="5">Integrase catalytic domain-containing protein</fullName>
    </recommendedName>
</protein>
<evidence type="ECO:0000256" key="3">
    <source>
        <dbReference type="ARBA" id="ARBA00023125"/>
    </source>
</evidence>
<dbReference type="OrthoDB" id="1376408at2"/>
<proteinExistence type="predicted"/>
<evidence type="ECO:0000256" key="4">
    <source>
        <dbReference type="ARBA" id="ARBA00023172"/>
    </source>
</evidence>
<name>A0A0K8J368_9FIRM</name>
<evidence type="ECO:0000256" key="1">
    <source>
        <dbReference type="ARBA" id="ARBA00002286"/>
    </source>
</evidence>
<gene>
    <name evidence="6" type="ORF">SD1D_0377</name>
</gene>
<dbReference type="Pfam" id="PF03811">
    <property type="entry name" value="Zn_ribbon_InsA"/>
    <property type="match status" value="1"/>
</dbReference>
<feature type="domain" description="Integrase catalytic" evidence="5">
    <location>
        <begin position="161"/>
        <end position="337"/>
    </location>
</feature>
<reference evidence="7" key="1">
    <citation type="submission" date="2015-09" db="EMBL/GenBank/DDBJ databases">
        <authorList>
            <person name="Wibberg D."/>
        </authorList>
    </citation>
    <scope>NUCLEOTIDE SEQUENCE [LARGE SCALE GENOMIC DNA]</scope>
    <source>
        <strain evidence="7">SD1D</strain>
    </source>
</reference>
<dbReference type="KEGG" id="hsd:SD1D_0377"/>
<dbReference type="GO" id="GO:0015074">
    <property type="term" value="P:DNA integration"/>
    <property type="evidence" value="ECO:0007669"/>
    <property type="project" value="InterPro"/>
</dbReference>
<evidence type="ECO:0000259" key="5">
    <source>
        <dbReference type="PROSITE" id="PS50994"/>
    </source>
</evidence>
<dbReference type="InterPro" id="IPR012337">
    <property type="entry name" value="RNaseH-like_sf"/>
</dbReference>
<evidence type="ECO:0000313" key="6">
    <source>
        <dbReference type="EMBL" id="CUH91930.1"/>
    </source>
</evidence>
<dbReference type="InterPro" id="IPR001584">
    <property type="entry name" value="Integrase_cat-core"/>
</dbReference>